<keyword evidence="2" id="KW-0812">Transmembrane</keyword>
<evidence type="ECO:0000256" key="1">
    <source>
        <dbReference type="SAM" id="MobiDB-lite"/>
    </source>
</evidence>
<sequence length="515" mass="57248">MCGLRLWEFLAGQLPCPPCPSAPARPTVPKKATDEAKDKLLAEYDDLVKSYESQFSAYSAWMDEDARAGSILIASMEDEFVAEIADFERCHQIIRCGLFFVITTSPLEQLIRHGDLTVDELYTQLSAVWRQIDSLHVRNEETRLCTAGLLPSVTALAARSSPSWPAVPPSLPSIVTRVTWLVLAFVVVILSFFGSLTGFDFLPLRLPPSSTLHGGIPLERLCGKALDYFDLRLFGCVCYVLLAPRERTKLTAQSVECVFLGYSAEHKEYRCWDPVGRRMRISRDVVFDESRPFYPLVPPSVVPPVESPSESSSLTPDYTTKPPVTQVYTRRCASTSSEHSDEPSCGPSEPSSDEPSSNPSKSSFDEPSPAASSPEQILGRGHRSHQHVDRYGFGRVTWQGFVGTVLSEPLSYRDAILHPKWQLAMAKEIAAFEHTGTWNLVPTLSLSCSSYHLSIRLRLTLMDLLSTIRLVLLLVVLAKHGHYYNETFAPVAHMTTVCAFLLWSLFVSGPSLSLM</sequence>
<organism evidence="4 5">
    <name type="scientific">Paspalum notatum var. saurae</name>
    <dbReference type="NCBI Taxonomy" id="547442"/>
    <lineage>
        <taxon>Eukaryota</taxon>
        <taxon>Viridiplantae</taxon>
        <taxon>Streptophyta</taxon>
        <taxon>Embryophyta</taxon>
        <taxon>Tracheophyta</taxon>
        <taxon>Spermatophyta</taxon>
        <taxon>Magnoliopsida</taxon>
        <taxon>Liliopsida</taxon>
        <taxon>Poales</taxon>
        <taxon>Poaceae</taxon>
        <taxon>PACMAD clade</taxon>
        <taxon>Panicoideae</taxon>
        <taxon>Andropogonodae</taxon>
        <taxon>Paspaleae</taxon>
        <taxon>Paspalinae</taxon>
        <taxon>Paspalum</taxon>
    </lineage>
</organism>
<evidence type="ECO:0000256" key="2">
    <source>
        <dbReference type="SAM" id="Phobius"/>
    </source>
</evidence>
<keyword evidence="2" id="KW-1133">Transmembrane helix</keyword>
<evidence type="ECO:0000313" key="5">
    <source>
        <dbReference type="Proteomes" id="UP001341281"/>
    </source>
</evidence>
<feature type="transmembrane region" description="Helical" evidence="2">
    <location>
        <begin position="490"/>
        <end position="509"/>
    </location>
</feature>
<dbReference type="Pfam" id="PF25597">
    <property type="entry name" value="SH3_retrovirus"/>
    <property type="match status" value="1"/>
</dbReference>
<feature type="domain" description="Retroviral polymerase SH3-like" evidence="3">
    <location>
        <begin position="236"/>
        <end position="295"/>
    </location>
</feature>
<dbReference type="InterPro" id="IPR057670">
    <property type="entry name" value="SH3_retrovirus"/>
</dbReference>
<name>A0AAQ3UHF3_PASNO</name>
<dbReference type="AlphaFoldDB" id="A0AAQ3UHF3"/>
<keyword evidence="2" id="KW-0472">Membrane</keyword>
<accession>A0AAQ3UHF3</accession>
<keyword evidence="5" id="KW-1185">Reference proteome</keyword>
<dbReference type="EMBL" id="CP144752">
    <property type="protein sequence ID" value="WVZ90217.1"/>
    <property type="molecule type" value="Genomic_DNA"/>
</dbReference>
<gene>
    <name evidence="4" type="ORF">U9M48_036539</name>
</gene>
<feature type="compositionally biased region" description="Polar residues" evidence="1">
    <location>
        <begin position="315"/>
        <end position="337"/>
    </location>
</feature>
<reference evidence="4 5" key="1">
    <citation type="submission" date="2024-02" db="EMBL/GenBank/DDBJ databases">
        <title>High-quality chromosome-scale genome assembly of Pensacola bahiagrass (Paspalum notatum Flugge var. saurae).</title>
        <authorList>
            <person name="Vega J.M."/>
            <person name="Podio M."/>
            <person name="Orjuela J."/>
            <person name="Siena L.A."/>
            <person name="Pessino S.C."/>
            <person name="Combes M.C."/>
            <person name="Mariac C."/>
            <person name="Albertini E."/>
            <person name="Pupilli F."/>
            <person name="Ortiz J.P.A."/>
            <person name="Leblanc O."/>
        </authorList>
    </citation>
    <scope>NUCLEOTIDE SEQUENCE [LARGE SCALE GENOMIC DNA]</scope>
    <source>
        <strain evidence="4">R1</strain>
        <tissue evidence="4">Leaf</tissue>
    </source>
</reference>
<dbReference type="Proteomes" id="UP001341281">
    <property type="component" value="Chromosome 08"/>
</dbReference>
<evidence type="ECO:0000259" key="3">
    <source>
        <dbReference type="Pfam" id="PF25597"/>
    </source>
</evidence>
<evidence type="ECO:0000313" key="4">
    <source>
        <dbReference type="EMBL" id="WVZ90217.1"/>
    </source>
</evidence>
<feature type="compositionally biased region" description="Low complexity" evidence="1">
    <location>
        <begin position="343"/>
        <end position="368"/>
    </location>
</feature>
<protein>
    <recommendedName>
        <fullName evidence="3">Retroviral polymerase SH3-like domain-containing protein</fullName>
    </recommendedName>
</protein>
<proteinExistence type="predicted"/>
<feature type="transmembrane region" description="Helical" evidence="2">
    <location>
        <begin position="459"/>
        <end position="478"/>
    </location>
</feature>
<feature type="region of interest" description="Disordered" evidence="1">
    <location>
        <begin position="298"/>
        <end position="381"/>
    </location>
</feature>
<feature type="transmembrane region" description="Helical" evidence="2">
    <location>
        <begin position="178"/>
        <end position="202"/>
    </location>
</feature>